<organism evidence="2 3">
    <name type="scientific">Pseudotamlana carrageenivorans</name>
    <dbReference type="NCBI Taxonomy" id="2069432"/>
    <lineage>
        <taxon>Bacteria</taxon>
        <taxon>Pseudomonadati</taxon>
        <taxon>Bacteroidota</taxon>
        <taxon>Flavobacteriia</taxon>
        <taxon>Flavobacteriales</taxon>
        <taxon>Flavobacteriaceae</taxon>
        <taxon>Pseudotamlana</taxon>
    </lineage>
</organism>
<keyword evidence="3" id="KW-1185">Reference proteome</keyword>
<gene>
    <name evidence="2" type="ORF">C1A40_08975</name>
</gene>
<name>A0A2I7SI69_9FLAO</name>
<evidence type="ECO:0000313" key="3">
    <source>
        <dbReference type="Proteomes" id="UP000236592"/>
    </source>
</evidence>
<keyword evidence="1" id="KW-0732">Signal</keyword>
<dbReference type="KEGG" id="taj:C1A40_08975"/>
<evidence type="ECO:0000256" key="1">
    <source>
        <dbReference type="SAM" id="SignalP"/>
    </source>
</evidence>
<protein>
    <submittedName>
        <fullName evidence="2">Uncharacterized protein</fullName>
    </submittedName>
</protein>
<dbReference type="OrthoDB" id="711418at2"/>
<evidence type="ECO:0000313" key="2">
    <source>
        <dbReference type="EMBL" id="AUS05586.1"/>
    </source>
</evidence>
<accession>A0A2I7SI69</accession>
<dbReference type="AlphaFoldDB" id="A0A2I7SI69"/>
<dbReference type="RefSeq" id="WP_102995604.1">
    <property type="nucleotide sequence ID" value="NZ_CP025938.1"/>
</dbReference>
<dbReference type="PROSITE" id="PS51257">
    <property type="entry name" value="PROKAR_LIPOPROTEIN"/>
    <property type="match status" value="1"/>
</dbReference>
<sequence length="125" mass="13951">MKKLIKTCSLIAIVTLIFTSCSKDDNPADNILFAGTYRGEIGYNSENTTVSTENGSVFVTKIDDKYDFDFSNDDIPSIRGIEFEEGEETNINIGGSETSYIKIDESTLNIFYNENGETWTANCTR</sequence>
<proteinExistence type="predicted"/>
<dbReference type="Proteomes" id="UP000236592">
    <property type="component" value="Chromosome"/>
</dbReference>
<reference evidence="3" key="1">
    <citation type="submission" date="2018-01" db="EMBL/GenBank/DDBJ databases">
        <title>Complete genome of Tamlana sp. UJ94.</title>
        <authorList>
            <person name="Jung J."/>
            <person name="Chung D."/>
            <person name="Bae S.S."/>
            <person name="Baek K."/>
        </authorList>
    </citation>
    <scope>NUCLEOTIDE SEQUENCE [LARGE SCALE GENOMIC DNA]</scope>
    <source>
        <strain evidence="3">UJ94</strain>
    </source>
</reference>
<feature type="signal peptide" evidence="1">
    <location>
        <begin position="1"/>
        <end position="23"/>
    </location>
</feature>
<dbReference type="EMBL" id="CP025938">
    <property type="protein sequence ID" value="AUS05586.1"/>
    <property type="molecule type" value="Genomic_DNA"/>
</dbReference>
<feature type="chain" id="PRO_5014331607" evidence="1">
    <location>
        <begin position="24"/>
        <end position="125"/>
    </location>
</feature>